<gene>
    <name evidence="2" type="ORF">QQ008_17895</name>
</gene>
<keyword evidence="3" id="KW-1185">Reference proteome</keyword>
<name>A0ABT8KUF5_9BACT</name>
<feature type="transmembrane region" description="Helical" evidence="1">
    <location>
        <begin position="24"/>
        <end position="43"/>
    </location>
</feature>
<keyword evidence="1" id="KW-1133">Transmembrane helix</keyword>
<accession>A0ABT8KUF5</accession>
<evidence type="ECO:0000256" key="1">
    <source>
        <dbReference type="SAM" id="Phobius"/>
    </source>
</evidence>
<dbReference type="EMBL" id="JAUJEA010000006">
    <property type="protein sequence ID" value="MDN5203268.1"/>
    <property type="molecule type" value="Genomic_DNA"/>
</dbReference>
<protein>
    <submittedName>
        <fullName evidence="2">PorP/SprF family type IX secretion system membrane protein</fullName>
    </submittedName>
</protein>
<dbReference type="Pfam" id="PF11751">
    <property type="entry name" value="PorP_SprF"/>
    <property type="match status" value="1"/>
</dbReference>
<keyword evidence="1" id="KW-0812">Transmembrane</keyword>
<sequence>MAPILKKTSNHLAHRSHKIIEIGIRYYVLVCLFIVSILLQHPAGAQDANFSQYYAAPLYLNPALVGTTPHISVGVNYRSKLKSALFPRQSSQLSFIFPITTKSNNNFHKGGIGLSAFNETAGQNENFKVLGLNISGAYNLMLDSEGKSKITFALQAGIVNKSIDFRNLTWGSQFDPFIGFDTSIDPSVTTIRERTSYPAFNVGLMFYRSLGDAEDYGSNVYFGFSAGNLNEPNESLIEGEEVKLPRLFKLHGGFDIGVSEKASISPNVLVKYQNEILQINAGTYVYYNLSNISSDSETPSTTKLIAGVWFRHRDSFIFAGGVSKNKLTFGFSYDLNASDLKNFEPGPGAYEISVTYKVLKKKKVVEQERIHRPRFTL</sequence>
<reference evidence="2" key="1">
    <citation type="submission" date="2023-06" db="EMBL/GenBank/DDBJ databases">
        <title>Genomic of Parafulvivirga corallium.</title>
        <authorList>
            <person name="Wang G."/>
        </authorList>
    </citation>
    <scope>NUCLEOTIDE SEQUENCE</scope>
    <source>
        <strain evidence="2">BMA10</strain>
    </source>
</reference>
<dbReference type="Proteomes" id="UP001172082">
    <property type="component" value="Unassembled WGS sequence"/>
</dbReference>
<dbReference type="RefSeq" id="WP_346753291.1">
    <property type="nucleotide sequence ID" value="NZ_JAUJEA010000006.1"/>
</dbReference>
<evidence type="ECO:0000313" key="2">
    <source>
        <dbReference type="EMBL" id="MDN5203268.1"/>
    </source>
</evidence>
<comment type="caution">
    <text evidence="2">The sequence shown here is derived from an EMBL/GenBank/DDBJ whole genome shotgun (WGS) entry which is preliminary data.</text>
</comment>
<proteinExistence type="predicted"/>
<organism evidence="2 3">
    <name type="scientific">Splendidivirga corallicola</name>
    <dbReference type="NCBI Taxonomy" id="3051826"/>
    <lineage>
        <taxon>Bacteria</taxon>
        <taxon>Pseudomonadati</taxon>
        <taxon>Bacteroidota</taxon>
        <taxon>Cytophagia</taxon>
        <taxon>Cytophagales</taxon>
        <taxon>Splendidivirgaceae</taxon>
        <taxon>Splendidivirga</taxon>
    </lineage>
</organism>
<evidence type="ECO:0000313" key="3">
    <source>
        <dbReference type="Proteomes" id="UP001172082"/>
    </source>
</evidence>
<dbReference type="InterPro" id="IPR019861">
    <property type="entry name" value="PorP/SprF_Bacteroidetes"/>
</dbReference>
<dbReference type="NCBIfam" id="TIGR03519">
    <property type="entry name" value="T9SS_PorP_fam"/>
    <property type="match status" value="1"/>
</dbReference>
<keyword evidence="1" id="KW-0472">Membrane</keyword>